<protein>
    <submittedName>
        <fullName evidence="4">TonB-linked SusC/RagA family outer membrane protein</fullName>
    </submittedName>
</protein>
<keyword evidence="5" id="KW-1185">Reference proteome</keyword>
<evidence type="ECO:0000256" key="1">
    <source>
        <dbReference type="PROSITE-ProRule" id="PRU01360"/>
    </source>
</evidence>
<dbReference type="InterPro" id="IPR037066">
    <property type="entry name" value="Plug_dom_sf"/>
</dbReference>
<dbReference type="InterPro" id="IPR039426">
    <property type="entry name" value="TonB-dep_rcpt-like"/>
</dbReference>
<comment type="subcellular location">
    <subcellularLocation>
        <location evidence="1">Cell outer membrane</location>
        <topology evidence="1">Multi-pass membrane protein</topology>
    </subcellularLocation>
</comment>
<dbReference type="RefSeq" id="WP_044165722.1">
    <property type="nucleotide sequence ID" value="NZ_JACIER010000033.1"/>
</dbReference>
<reference evidence="4" key="1">
    <citation type="submission" date="2020-08" db="EMBL/GenBank/DDBJ databases">
        <title>Genomic Encyclopedia of Type Strains, Phase IV (KMG-IV): sequencing the most valuable type-strain genomes for metagenomic binning, comparative biology and taxonomic classification.</title>
        <authorList>
            <person name="Goeker M."/>
        </authorList>
    </citation>
    <scope>NUCLEOTIDE SEQUENCE [LARGE SCALE GENOMIC DNA]</scope>
    <source>
        <strain evidence="4">DSM 105720</strain>
    </source>
</reference>
<evidence type="ECO:0000313" key="5">
    <source>
        <dbReference type="Proteomes" id="UP000560658"/>
    </source>
</evidence>
<evidence type="ECO:0000259" key="3">
    <source>
        <dbReference type="Pfam" id="PF07715"/>
    </source>
</evidence>
<keyword evidence="1" id="KW-0472">Membrane</keyword>
<keyword evidence="1" id="KW-0998">Cell outer membrane</keyword>
<keyword evidence="1" id="KW-0812">Transmembrane</keyword>
<evidence type="ECO:0000256" key="2">
    <source>
        <dbReference type="SAM" id="SignalP"/>
    </source>
</evidence>
<keyword evidence="2" id="KW-0732">Signal</keyword>
<dbReference type="PROSITE" id="PS52016">
    <property type="entry name" value="TONB_DEPENDENT_REC_3"/>
    <property type="match status" value="1"/>
</dbReference>
<organism evidence="4 5">
    <name type="scientific">Bacteroides reticulotermitis</name>
    <dbReference type="NCBI Taxonomy" id="1133319"/>
    <lineage>
        <taxon>Bacteria</taxon>
        <taxon>Pseudomonadati</taxon>
        <taxon>Bacteroidota</taxon>
        <taxon>Bacteroidia</taxon>
        <taxon>Bacteroidales</taxon>
        <taxon>Bacteroidaceae</taxon>
        <taxon>Bacteroides</taxon>
    </lineage>
</organism>
<proteinExistence type="inferred from homology"/>
<dbReference type="InterPro" id="IPR012910">
    <property type="entry name" value="Plug_dom"/>
</dbReference>
<feature type="signal peptide" evidence="2">
    <location>
        <begin position="1"/>
        <end position="21"/>
    </location>
</feature>
<comment type="caution">
    <text evidence="4">The sequence shown here is derived from an EMBL/GenBank/DDBJ whole genome shotgun (WGS) entry which is preliminary data.</text>
</comment>
<dbReference type="InterPro" id="IPR018247">
    <property type="entry name" value="EF_Hand_1_Ca_BS"/>
</dbReference>
<dbReference type="Gene3D" id="2.170.130.10">
    <property type="entry name" value="TonB-dependent receptor, plug domain"/>
    <property type="match status" value="1"/>
</dbReference>
<feature type="chain" id="PRO_5032867650" evidence="2">
    <location>
        <begin position="22"/>
        <end position="1004"/>
    </location>
</feature>
<sequence length="1004" mass="111370">MKKYKIIALAMLACISLNGWAQDNGVVGKVLDKRGNPVIGALVTIESDPLIQTATDANGRFEIMAVKDNVLRIQTGDDAMKTVAVGSDKMMTIVMDFSAEKVNYGFGLNQTQAESTGAVSTVYAEQIDTRSALNIGNSLYGNVLGLTTMQKTGNVWEQIPSMYIRGQKTLNGNNGILLVIDGLERDNNWNALNYITPEEVESVSVLRDAAAIALYGYKGINGVLNIVTKRGKYKSREINFSYDHSFNFQARIPDMADAFTYASALNEGLANDGKAARYSPNELNAFKSGKYPYLYPNVNWFDEVFRDRGASDIATLTFRGGSTKMRYFTMMNLQNNSGFIDHVNENEGYSTQDKFSKANFRTNLDIDLSPKTRMQANIMGVLNEFSRPSLGGDNLIGKLYSLPAAAFPVQTEDGLWGGNETWGANWNPAALTRGRGYSKGHTRALYADMSLRQDLSSITKGLGASVRIGYDNIASYWENYTVSYKYGMKSATSWKDGEPFEFKNFTGGEVSKVTGDNAKLDWQHRSFNFQANVDWKRQFGAHDIYSMLLYTYKYDNKNGTNTTFFHQSAGWYTHYGLKNRYMADFTLMASASNVLDPGHRWTISPTVGLAWVISNEGFMKNQQVIDFMKLRASFGLLNTDNIPSNGYWNTTVGGGSNYPIKENFSGDGGWAEGRLASINGTTEKAYKYNGGLDVSLLKGLTLSVDGFYERRSDIWVSAAGRNSSVLGISSPYVNGGIVDSWGTEIGLDYTKSLGNVKIMAGGTFTYNRNKIVEMMEEPKAYDYLRSTGKSVGQIFGLQAIGYFVDDADIANSIPQQFGPVKPGDIKYKDVNGDNVVNENDFVAMGYNASCPEIYYSFNLGFEWKGIGLNAQFQGVGNYTAFLSSNLYMPLVDNTTISQYAYNNRWTPATPNARFPRLTTEEMDNNQKTSSVWLADRSFLKMRNCEVYYKLPSTFLSKIHMKHAKVYVRGVDLLCFDSIDLTDPEAMGSVSPATRSVHVGLSVGF</sequence>
<dbReference type="InterPro" id="IPR023996">
    <property type="entry name" value="TonB-dep_OMP_SusC/RagA"/>
</dbReference>
<dbReference type="PROSITE" id="PS00018">
    <property type="entry name" value="EF_HAND_1"/>
    <property type="match status" value="1"/>
</dbReference>
<name>A0A840DCI1_9BACE</name>
<dbReference type="AlphaFoldDB" id="A0A840DCI1"/>
<keyword evidence="1" id="KW-1134">Transmembrane beta strand</keyword>
<evidence type="ECO:0000313" key="4">
    <source>
        <dbReference type="EMBL" id="MBB4046393.1"/>
    </source>
</evidence>
<dbReference type="InterPro" id="IPR008969">
    <property type="entry name" value="CarboxyPept-like_regulatory"/>
</dbReference>
<gene>
    <name evidence="4" type="ORF">GGR06_004227</name>
</gene>
<dbReference type="EMBL" id="JACIER010000033">
    <property type="protein sequence ID" value="MBB4046393.1"/>
    <property type="molecule type" value="Genomic_DNA"/>
</dbReference>
<keyword evidence="1" id="KW-0813">Transport</keyword>
<dbReference type="NCBIfam" id="TIGR04056">
    <property type="entry name" value="OMP_RagA_SusC"/>
    <property type="match status" value="1"/>
</dbReference>
<feature type="domain" description="TonB-dependent receptor plug" evidence="3">
    <location>
        <begin position="112"/>
        <end position="223"/>
    </location>
</feature>
<dbReference type="Pfam" id="PF07715">
    <property type="entry name" value="Plug"/>
    <property type="match status" value="1"/>
</dbReference>
<dbReference type="Gene3D" id="2.60.40.1120">
    <property type="entry name" value="Carboxypeptidase-like, regulatory domain"/>
    <property type="match status" value="1"/>
</dbReference>
<accession>A0A840DCI1</accession>
<comment type="similarity">
    <text evidence="1">Belongs to the TonB-dependent receptor family.</text>
</comment>
<dbReference type="GO" id="GO:0009279">
    <property type="term" value="C:cell outer membrane"/>
    <property type="evidence" value="ECO:0007669"/>
    <property type="project" value="UniProtKB-SubCell"/>
</dbReference>
<dbReference type="SUPFAM" id="SSF49464">
    <property type="entry name" value="Carboxypeptidase regulatory domain-like"/>
    <property type="match status" value="1"/>
</dbReference>
<dbReference type="SUPFAM" id="SSF56935">
    <property type="entry name" value="Porins"/>
    <property type="match status" value="1"/>
</dbReference>
<dbReference type="Proteomes" id="UP000560658">
    <property type="component" value="Unassembled WGS sequence"/>
</dbReference>